<proteinExistence type="inferred from homology"/>
<dbReference type="InterPro" id="IPR006175">
    <property type="entry name" value="YjgF/YER057c/UK114"/>
</dbReference>
<dbReference type="RefSeq" id="WP_076627004.1">
    <property type="nucleotide sequence ID" value="NZ_CP019312.1"/>
</dbReference>
<dbReference type="PANTHER" id="PTHR11803">
    <property type="entry name" value="2-IMINOBUTANOATE/2-IMINOPROPANOATE DEAMINASE RIDA"/>
    <property type="match status" value="1"/>
</dbReference>
<protein>
    <recommendedName>
        <fullName evidence="4">Enamine deaminase RidA</fullName>
    </recommendedName>
</protein>
<dbReference type="GO" id="GO:0005829">
    <property type="term" value="C:cytosol"/>
    <property type="evidence" value="ECO:0007669"/>
    <property type="project" value="TreeGrafter"/>
</dbReference>
<dbReference type="EMBL" id="CP019312">
    <property type="protein sequence ID" value="APX11139.1"/>
    <property type="molecule type" value="Genomic_DNA"/>
</dbReference>
<comment type="similarity">
    <text evidence="1">Belongs to the RutC family.</text>
</comment>
<evidence type="ECO:0008006" key="4">
    <source>
        <dbReference type="Google" id="ProtNLM"/>
    </source>
</evidence>
<dbReference type="Proteomes" id="UP000186336">
    <property type="component" value="Chromosome"/>
</dbReference>
<reference evidence="2 3" key="1">
    <citation type="submission" date="2017-01" db="EMBL/GenBank/DDBJ databases">
        <title>Complete genome of Tateyamaria omphalii DOK1-4 isolated from seawater in Dokdo.</title>
        <authorList>
            <person name="Kim J.H."/>
            <person name="Chi W.-J."/>
        </authorList>
    </citation>
    <scope>NUCLEOTIDE SEQUENCE [LARGE SCALE GENOMIC DNA]</scope>
    <source>
        <strain evidence="2 3">DOK1-4</strain>
    </source>
</reference>
<accession>A0A1P8MT52</accession>
<evidence type="ECO:0000313" key="3">
    <source>
        <dbReference type="Proteomes" id="UP000186336"/>
    </source>
</evidence>
<name>A0A1P8MT52_9RHOB</name>
<dbReference type="CDD" id="cd00448">
    <property type="entry name" value="YjgF_YER057c_UK114_family"/>
    <property type="match status" value="1"/>
</dbReference>
<dbReference type="GO" id="GO:0019239">
    <property type="term" value="F:deaminase activity"/>
    <property type="evidence" value="ECO:0007669"/>
    <property type="project" value="TreeGrafter"/>
</dbReference>
<dbReference type="InterPro" id="IPR035959">
    <property type="entry name" value="RutC-like_sf"/>
</dbReference>
<dbReference type="PANTHER" id="PTHR11803:SF58">
    <property type="entry name" value="PROTEIN HMF1-RELATED"/>
    <property type="match status" value="1"/>
</dbReference>
<dbReference type="Pfam" id="PF01042">
    <property type="entry name" value="Ribonuc_L-PSP"/>
    <property type="match status" value="1"/>
</dbReference>
<dbReference type="OrthoDB" id="5520786at2"/>
<gene>
    <name evidence="2" type="ORF">BWR18_05115</name>
</gene>
<dbReference type="Gene3D" id="3.30.1330.40">
    <property type="entry name" value="RutC-like"/>
    <property type="match status" value="1"/>
</dbReference>
<dbReference type="SUPFAM" id="SSF55298">
    <property type="entry name" value="YjgF-like"/>
    <property type="match status" value="1"/>
</dbReference>
<dbReference type="KEGG" id="tom:BWR18_05115"/>
<keyword evidence="3" id="KW-1185">Reference proteome</keyword>
<dbReference type="AlphaFoldDB" id="A0A1P8MT52"/>
<sequence>MSSALIRLNPDTLPDTSDLGYSQISIAGPGRLAFVSGQVAIPADGGEVPASLEGQVAQVVENLGRALDALTATPQDIAQMRIYVRELDDAAMGIAMPPLTAFFQGARPSVTGIGVAALAAPDLRIEVEMVVHLPAENAT</sequence>
<evidence type="ECO:0000256" key="1">
    <source>
        <dbReference type="ARBA" id="ARBA00010552"/>
    </source>
</evidence>
<evidence type="ECO:0000313" key="2">
    <source>
        <dbReference type="EMBL" id="APX11139.1"/>
    </source>
</evidence>
<organism evidence="2 3">
    <name type="scientific">Tateyamaria omphalii</name>
    <dbReference type="NCBI Taxonomy" id="299262"/>
    <lineage>
        <taxon>Bacteria</taxon>
        <taxon>Pseudomonadati</taxon>
        <taxon>Pseudomonadota</taxon>
        <taxon>Alphaproteobacteria</taxon>
        <taxon>Rhodobacterales</taxon>
        <taxon>Roseobacteraceae</taxon>
        <taxon>Tateyamaria</taxon>
    </lineage>
</organism>